<evidence type="ECO:0000313" key="4">
    <source>
        <dbReference type="Proteomes" id="UP000036277"/>
    </source>
</evidence>
<evidence type="ECO:0008006" key="5">
    <source>
        <dbReference type="Google" id="ProtNLM"/>
    </source>
</evidence>
<dbReference type="AlphaFoldDB" id="A0A0J5FUI7"/>
<dbReference type="RefSeq" id="WP_047962561.1">
    <property type="nucleotide sequence ID" value="NZ_CAWMBG010000034.1"/>
</dbReference>
<proteinExistence type="inferred from homology"/>
<dbReference type="PANTHER" id="PTHR35401:SF2">
    <property type="entry name" value="ABC-TYPE TRANSPORT SYSTEM"/>
    <property type="match status" value="1"/>
</dbReference>
<evidence type="ECO:0000256" key="1">
    <source>
        <dbReference type="ARBA" id="ARBA00022649"/>
    </source>
</evidence>
<keyword evidence="4" id="KW-1185">Reference proteome</keyword>
<reference evidence="3 4" key="1">
    <citation type="submission" date="2015-06" db="EMBL/GenBank/DDBJ databases">
        <title>Draft Whole-Genome Sequence of the Entomopathogenic Bacterium Xenorhabdus khoisanae.</title>
        <authorList>
            <person name="Naidoo S."/>
            <person name="Featherston J."/>
            <person name="Gray V.M."/>
        </authorList>
    </citation>
    <scope>NUCLEOTIDE SEQUENCE [LARGE SCALE GENOMIC DNA]</scope>
    <source>
        <strain evidence="3 4">MCB</strain>
    </source>
</reference>
<dbReference type="GO" id="GO:0006355">
    <property type="term" value="P:regulation of DNA-templated transcription"/>
    <property type="evidence" value="ECO:0007669"/>
    <property type="project" value="InterPro"/>
</dbReference>
<organism evidence="3 4">
    <name type="scientific">Xenorhabdus khoisanae</name>
    <dbReference type="NCBI Taxonomy" id="880157"/>
    <lineage>
        <taxon>Bacteria</taxon>
        <taxon>Pseudomonadati</taxon>
        <taxon>Pseudomonadota</taxon>
        <taxon>Gammaproteobacteria</taxon>
        <taxon>Enterobacterales</taxon>
        <taxon>Morganellaceae</taxon>
        <taxon>Xenorhabdus</taxon>
    </lineage>
</organism>
<dbReference type="Proteomes" id="UP000036277">
    <property type="component" value="Unassembled WGS sequence"/>
</dbReference>
<keyword evidence="1" id="KW-1277">Toxin-antitoxin system</keyword>
<comment type="similarity">
    <text evidence="2">Belongs to the TacA antitoxin family.</text>
</comment>
<name>A0A0J5FUI7_9GAMM</name>
<dbReference type="InterPro" id="IPR010985">
    <property type="entry name" value="Ribbon_hlx_hlx"/>
</dbReference>
<dbReference type="EMBL" id="LFCV01000034">
    <property type="protein sequence ID" value="KMJ45918.1"/>
    <property type="molecule type" value="Genomic_DNA"/>
</dbReference>
<dbReference type="Pfam" id="PF08681">
    <property type="entry name" value="TacA1"/>
    <property type="match status" value="1"/>
</dbReference>
<evidence type="ECO:0000313" key="3">
    <source>
        <dbReference type="EMBL" id="KMJ45918.1"/>
    </source>
</evidence>
<dbReference type="STRING" id="880157.AB204_06490"/>
<dbReference type="SUPFAM" id="SSF47598">
    <property type="entry name" value="Ribbon-helix-helix"/>
    <property type="match status" value="1"/>
</dbReference>
<accession>A0A0J5FUI7</accession>
<dbReference type="PATRIC" id="fig|880157.4.peg.1362"/>
<evidence type="ECO:0000256" key="2">
    <source>
        <dbReference type="ARBA" id="ARBA00049988"/>
    </source>
</evidence>
<protein>
    <recommendedName>
        <fullName evidence="5">DUF1778 domain-containing protein</fullName>
    </recommendedName>
</protein>
<dbReference type="OrthoDB" id="6506946at2"/>
<dbReference type="InterPro" id="IPR014795">
    <property type="entry name" value="TacA_1-like"/>
</dbReference>
<gene>
    <name evidence="3" type="ORF">AB204_06490</name>
</gene>
<dbReference type="PANTHER" id="PTHR35401">
    <property type="entry name" value="COPG FAMILY HELIX-TURN-HELIX PROTEIN-RELATED-RELATED"/>
    <property type="match status" value="1"/>
</dbReference>
<sequence>MATVSVEKTLKAAKNARVELKTSTELKEILRQAAQVAGVDLSAFILNAAFERAEEVLENQKRRELDEENWRTLNVLIAEPASPTLALCALMRKSKDGKAIK</sequence>
<dbReference type="Gene3D" id="1.20.5.780">
    <property type="entry name" value="Single helix bin"/>
    <property type="match status" value="1"/>
</dbReference>
<comment type="caution">
    <text evidence="3">The sequence shown here is derived from an EMBL/GenBank/DDBJ whole genome shotgun (WGS) entry which is preliminary data.</text>
</comment>